<evidence type="ECO:0008006" key="4">
    <source>
        <dbReference type="Google" id="ProtNLM"/>
    </source>
</evidence>
<evidence type="ECO:0000313" key="3">
    <source>
        <dbReference type="Proteomes" id="UP000694424"/>
    </source>
</evidence>
<dbReference type="Ensembl" id="ENSAOWT00000027095.1">
    <property type="protein sequence ID" value="ENSAOWP00000023928.1"/>
    <property type="gene ID" value="ENSAOWG00000016150.1"/>
</dbReference>
<reference evidence="2" key="2">
    <citation type="submission" date="2025-09" db="UniProtKB">
        <authorList>
            <consortium name="Ensembl"/>
        </authorList>
    </citation>
    <scope>IDENTIFICATION</scope>
</reference>
<feature type="chain" id="PRO_5034943152" description="AMP1 protein" evidence="1">
    <location>
        <begin position="21"/>
        <end position="62"/>
    </location>
</feature>
<keyword evidence="3" id="KW-1185">Reference proteome</keyword>
<evidence type="ECO:0000313" key="2">
    <source>
        <dbReference type="Ensembl" id="ENSAOWP00000023928.1"/>
    </source>
</evidence>
<keyword evidence="1" id="KW-0732">Signal</keyword>
<sequence length="62" mass="7028">MRILCLLFPFFLLLLQGAAGFSFAPGSKKECERIKGHCSFSPCYFPFITTGKCSFLFFCCKK</sequence>
<proteinExistence type="predicted"/>
<protein>
    <recommendedName>
        <fullName evidence="4">AMP1 protein</fullName>
    </recommendedName>
</protein>
<evidence type="ECO:0000256" key="1">
    <source>
        <dbReference type="SAM" id="SignalP"/>
    </source>
</evidence>
<feature type="signal peptide" evidence="1">
    <location>
        <begin position="1"/>
        <end position="20"/>
    </location>
</feature>
<name>A0A8B9QCK3_APTOW</name>
<dbReference type="SUPFAM" id="SSF57392">
    <property type="entry name" value="Defensin-like"/>
    <property type="match status" value="1"/>
</dbReference>
<dbReference type="AlphaFoldDB" id="A0A8B9QCK3"/>
<accession>A0A8B9QCK3</accession>
<organism evidence="2 3">
    <name type="scientific">Apteryx owenii</name>
    <name type="common">Little spotted kiwi</name>
    <dbReference type="NCBI Taxonomy" id="8824"/>
    <lineage>
        <taxon>Eukaryota</taxon>
        <taxon>Metazoa</taxon>
        <taxon>Chordata</taxon>
        <taxon>Craniata</taxon>
        <taxon>Vertebrata</taxon>
        <taxon>Euteleostomi</taxon>
        <taxon>Archelosauria</taxon>
        <taxon>Archosauria</taxon>
        <taxon>Dinosauria</taxon>
        <taxon>Saurischia</taxon>
        <taxon>Theropoda</taxon>
        <taxon>Coelurosauria</taxon>
        <taxon>Aves</taxon>
        <taxon>Palaeognathae</taxon>
        <taxon>Apterygiformes</taxon>
        <taxon>Apterygidae</taxon>
        <taxon>Apteryx</taxon>
    </lineage>
</organism>
<reference evidence="2" key="1">
    <citation type="submission" date="2025-08" db="UniProtKB">
        <authorList>
            <consortium name="Ensembl"/>
        </authorList>
    </citation>
    <scope>IDENTIFICATION</scope>
</reference>
<dbReference type="Proteomes" id="UP000694424">
    <property type="component" value="Unplaced"/>
</dbReference>